<proteinExistence type="predicted"/>
<sequence>MRPVQDSSSSSPSKRNEAPISTSTPTLPPSHALTRTDLEHLVQYLVNTVTFGTTSWTSSSSSSSSSSSPPIHPSIPPPSLSTYLYQAHHAVDLDLHQPSFLPSQPASQPASPVSPSLWSRDFYLGSKQPATALGSDLDLDLALDPTLSGPDVTSAAVESSLPLTHPPGTRPKLDLDRLTIRNPVFPNPRLERSGALATLCA</sequence>
<protein>
    <submittedName>
        <fullName evidence="2">Uncharacterized protein</fullName>
    </submittedName>
</protein>
<feature type="region of interest" description="Disordered" evidence="1">
    <location>
        <begin position="57"/>
        <end position="79"/>
    </location>
</feature>
<feature type="region of interest" description="Disordered" evidence="1">
    <location>
        <begin position="1"/>
        <end position="34"/>
    </location>
</feature>
<accession>A0A2P5IFL0</accession>
<dbReference type="Proteomes" id="UP000094444">
    <property type="component" value="Unassembled WGS sequence"/>
</dbReference>
<comment type="caution">
    <text evidence="2">The sequence shown here is derived from an EMBL/GenBank/DDBJ whole genome shotgun (WGS) entry which is preliminary data.</text>
</comment>
<reference evidence="2" key="1">
    <citation type="submission" date="2017-09" db="EMBL/GenBank/DDBJ databases">
        <title>Polyketide synthases of a Diaporthe helianthi virulent isolate.</title>
        <authorList>
            <person name="Baroncelli R."/>
        </authorList>
    </citation>
    <scope>NUCLEOTIDE SEQUENCE [LARGE SCALE GENOMIC DNA]</scope>
    <source>
        <strain evidence="2">7/96</strain>
    </source>
</reference>
<keyword evidence="3" id="KW-1185">Reference proteome</keyword>
<dbReference type="InParanoid" id="A0A2P5IFL0"/>
<dbReference type="OrthoDB" id="5245213at2759"/>
<dbReference type="AlphaFoldDB" id="A0A2P5IFL0"/>
<dbReference type="EMBL" id="MAVT02000012">
    <property type="protein sequence ID" value="POS81291.1"/>
    <property type="molecule type" value="Genomic_DNA"/>
</dbReference>
<evidence type="ECO:0000313" key="2">
    <source>
        <dbReference type="EMBL" id="POS81291.1"/>
    </source>
</evidence>
<evidence type="ECO:0000313" key="3">
    <source>
        <dbReference type="Proteomes" id="UP000094444"/>
    </source>
</evidence>
<gene>
    <name evidence="2" type="ORF">DHEL01_v200304</name>
</gene>
<feature type="compositionally biased region" description="Low complexity" evidence="1">
    <location>
        <begin position="58"/>
        <end position="69"/>
    </location>
</feature>
<evidence type="ECO:0000256" key="1">
    <source>
        <dbReference type="SAM" id="MobiDB-lite"/>
    </source>
</evidence>
<organism evidence="2 3">
    <name type="scientific">Diaporthe helianthi</name>
    <dbReference type="NCBI Taxonomy" id="158607"/>
    <lineage>
        <taxon>Eukaryota</taxon>
        <taxon>Fungi</taxon>
        <taxon>Dikarya</taxon>
        <taxon>Ascomycota</taxon>
        <taxon>Pezizomycotina</taxon>
        <taxon>Sordariomycetes</taxon>
        <taxon>Sordariomycetidae</taxon>
        <taxon>Diaporthales</taxon>
        <taxon>Diaporthaceae</taxon>
        <taxon>Diaporthe</taxon>
    </lineage>
</organism>
<name>A0A2P5IFL0_DIAHE</name>
<feature type="compositionally biased region" description="Pro residues" evidence="1">
    <location>
        <begin position="70"/>
        <end position="79"/>
    </location>
</feature>